<dbReference type="FunFam" id="2.60.40.10:FF:000020">
    <property type="entry name" value="Fibroblast growth factor receptor"/>
    <property type="match status" value="1"/>
</dbReference>
<keyword evidence="5" id="KW-0812">Transmembrane</keyword>
<keyword evidence="14" id="KW-1015">Disulfide bond</keyword>
<dbReference type="InterPro" id="IPR013098">
    <property type="entry name" value="Ig_I-set"/>
</dbReference>
<keyword evidence="22" id="KW-0479">Metal-binding</keyword>
<keyword evidence="17" id="KW-0393">Immunoglobulin domain</keyword>
<reference evidence="28" key="1">
    <citation type="journal article" date="2021" name="Genes (Basel)">
        <title>Structural and Functional Characterization of the FGF Signaling Pathway in Regeneration of the Polychaete Worm Alitta virens (Annelida, Errantia).</title>
        <authorList>
            <person name="Shalaeva A.Y."/>
            <person name="Kostyuchenko R.P."/>
            <person name="Kozin V.V."/>
        </authorList>
    </citation>
    <scope>NUCLEOTIDE SEQUENCE</scope>
    <source>
        <tissue evidence="28">Regenerative bud</tissue>
    </source>
</reference>
<dbReference type="InterPro" id="IPR011009">
    <property type="entry name" value="Kinase-like_dom_sf"/>
</dbReference>
<evidence type="ECO:0000259" key="27">
    <source>
        <dbReference type="PROSITE" id="PS50835"/>
    </source>
</evidence>
<keyword evidence="15 28" id="KW-0675">Receptor</keyword>
<dbReference type="PROSITE" id="PS50835">
    <property type="entry name" value="IG_LIKE"/>
    <property type="match status" value="2"/>
</dbReference>
<dbReference type="Pfam" id="PF13927">
    <property type="entry name" value="Ig_3"/>
    <property type="match status" value="1"/>
</dbReference>
<evidence type="ECO:0000256" key="13">
    <source>
        <dbReference type="ARBA" id="ARBA00023137"/>
    </source>
</evidence>
<dbReference type="EC" id="2.7.10.1" evidence="2"/>
<dbReference type="FunFam" id="2.60.40.10:FF:000016">
    <property type="entry name" value="Fibroblast growth factor receptor"/>
    <property type="match status" value="1"/>
</dbReference>
<feature type="binding site" evidence="21 23">
    <location>
        <position position="361"/>
    </location>
    <ligand>
        <name>ATP</name>
        <dbReference type="ChEBI" id="CHEBI:30616"/>
    </ligand>
</feature>
<evidence type="ECO:0000313" key="28">
    <source>
        <dbReference type="EMBL" id="QWT43347.1"/>
    </source>
</evidence>
<dbReference type="SMART" id="SM00409">
    <property type="entry name" value="IG"/>
    <property type="match status" value="2"/>
</dbReference>
<dbReference type="SUPFAM" id="SSF48726">
    <property type="entry name" value="Immunoglobulin"/>
    <property type="match status" value="2"/>
</dbReference>
<dbReference type="InterPro" id="IPR050122">
    <property type="entry name" value="RTK"/>
</dbReference>
<dbReference type="FunFam" id="1.10.510.10:FF:000462">
    <property type="entry name" value="Receptor tyrosine kinase"/>
    <property type="match status" value="1"/>
</dbReference>
<keyword evidence="4" id="KW-0808">Transferase</keyword>
<dbReference type="GO" id="GO:0005886">
    <property type="term" value="C:plasma membrane"/>
    <property type="evidence" value="ECO:0007669"/>
    <property type="project" value="TreeGrafter"/>
</dbReference>
<keyword evidence="10 21" id="KW-0067">ATP-binding</keyword>
<feature type="binding site" evidence="21">
    <location>
        <begin position="333"/>
        <end position="340"/>
    </location>
    <ligand>
        <name>ATP</name>
        <dbReference type="ChEBI" id="CHEBI:30616"/>
    </ligand>
</feature>
<evidence type="ECO:0000256" key="9">
    <source>
        <dbReference type="ARBA" id="ARBA00022777"/>
    </source>
</evidence>
<keyword evidence="8 21" id="KW-0547">Nucleotide-binding</keyword>
<comment type="function">
    <text evidence="19">Receptor for basic fibroblast growth factor.</text>
</comment>
<feature type="domain" description="Ig-like" evidence="27">
    <location>
        <begin position="52"/>
        <end position="134"/>
    </location>
</feature>
<dbReference type="InterPro" id="IPR008266">
    <property type="entry name" value="Tyr_kinase_AS"/>
</dbReference>
<dbReference type="AlphaFoldDB" id="A0A8F2EG64"/>
<dbReference type="InterPro" id="IPR001245">
    <property type="entry name" value="Ser-Thr/Tyr_kinase_cat_dom"/>
</dbReference>
<dbReference type="InterPro" id="IPR003599">
    <property type="entry name" value="Ig_sub"/>
</dbReference>
<dbReference type="GO" id="GO:0043235">
    <property type="term" value="C:receptor complex"/>
    <property type="evidence" value="ECO:0007669"/>
    <property type="project" value="TreeGrafter"/>
</dbReference>
<evidence type="ECO:0000256" key="17">
    <source>
        <dbReference type="ARBA" id="ARBA00023319"/>
    </source>
</evidence>
<dbReference type="InterPro" id="IPR000719">
    <property type="entry name" value="Prot_kinase_dom"/>
</dbReference>
<evidence type="ECO:0000256" key="7">
    <source>
        <dbReference type="ARBA" id="ARBA00022737"/>
    </source>
</evidence>
<dbReference type="SMART" id="SM00219">
    <property type="entry name" value="TyrKc"/>
    <property type="match status" value="1"/>
</dbReference>
<protein>
    <recommendedName>
        <fullName evidence="2">receptor protein-tyrosine kinase</fullName>
        <ecNumber evidence="2">2.7.10.1</ecNumber>
    </recommendedName>
</protein>
<keyword evidence="7" id="KW-0677">Repeat</keyword>
<feature type="signal peptide" evidence="25">
    <location>
        <begin position="1"/>
        <end position="19"/>
    </location>
</feature>
<dbReference type="Gene3D" id="1.10.510.10">
    <property type="entry name" value="Transferase(Phosphotransferase) domain 1"/>
    <property type="match status" value="1"/>
</dbReference>
<dbReference type="Gene3D" id="3.30.200.20">
    <property type="entry name" value="Phosphorylase Kinase, domain 1"/>
    <property type="match status" value="1"/>
</dbReference>
<evidence type="ECO:0000256" key="23">
    <source>
        <dbReference type="PROSITE-ProRule" id="PRU10141"/>
    </source>
</evidence>
<dbReference type="Pfam" id="PF07714">
    <property type="entry name" value="PK_Tyr_Ser-Thr"/>
    <property type="match status" value="1"/>
</dbReference>
<keyword evidence="3" id="KW-0597">Phosphoprotein</keyword>
<evidence type="ECO:0000256" key="8">
    <source>
        <dbReference type="ARBA" id="ARBA00022741"/>
    </source>
</evidence>
<dbReference type="PRINTS" id="PR00109">
    <property type="entry name" value="TYRKINASE"/>
</dbReference>
<dbReference type="GO" id="GO:0007169">
    <property type="term" value="P:cell surface receptor protein tyrosine kinase signaling pathway"/>
    <property type="evidence" value="ECO:0007669"/>
    <property type="project" value="TreeGrafter"/>
</dbReference>
<evidence type="ECO:0000259" key="26">
    <source>
        <dbReference type="PROSITE" id="PS50011"/>
    </source>
</evidence>
<dbReference type="GO" id="GO:0005524">
    <property type="term" value="F:ATP binding"/>
    <property type="evidence" value="ECO:0007669"/>
    <property type="project" value="UniProtKB-UniRule"/>
</dbReference>
<evidence type="ECO:0000256" key="24">
    <source>
        <dbReference type="SAM" id="MobiDB-lite"/>
    </source>
</evidence>
<feature type="compositionally biased region" description="Polar residues" evidence="24">
    <location>
        <begin position="652"/>
        <end position="663"/>
    </location>
</feature>
<evidence type="ECO:0000256" key="25">
    <source>
        <dbReference type="SAM" id="SignalP"/>
    </source>
</evidence>
<name>A0A8F2EG64_ALIVI</name>
<evidence type="ECO:0000256" key="4">
    <source>
        <dbReference type="ARBA" id="ARBA00022679"/>
    </source>
</evidence>
<feature type="binding site" evidence="21">
    <location>
        <position position="486"/>
    </location>
    <ligand>
        <name>ATP</name>
        <dbReference type="ChEBI" id="CHEBI:30616"/>
    </ligand>
</feature>
<evidence type="ECO:0000256" key="19">
    <source>
        <dbReference type="ARBA" id="ARBA00056965"/>
    </source>
</evidence>
<feature type="compositionally biased region" description="Acidic residues" evidence="24">
    <location>
        <begin position="688"/>
        <end position="702"/>
    </location>
</feature>
<evidence type="ECO:0000256" key="22">
    <source>
        <dbReference type="PIRSR" id="PIRSR000615-3"/>
    </source>
</evidence>
<organism evidence="28">
    <name type="scientific">Alitta virens</name>
    <name type="common">Sandworm</name>
    <name type="synonym">Nereis virens</name>
    <dbReference type="NCBI Taxonomy" id="880429"/>
    <lineage>
        <taxon>Eukaryota</taxon>
        <taxon>Metazoa</taxon>
        <taxon>Spiralia</taxon>
        <taxon>Lophotrochozoa</taxon>
        <taxon>Annelida</taxon>
        <taxon>Polychaeta</taxon>
        <taxon>Errantia</taxon>
        <taxon>Phyllodocida</taxon>
        <taxon>Nereididae</taxon>
        <taxon>Alitta</taxon>
    </lineage>
</organism>
<dbReference type="SMART" id="SM00408">
    <property type="entry name" value="IGc2"/>
    <property type="match status" value="2"/>
</dbReference>
<dbReference type="PROSITE" id="PS00109">
    <property type="entry name" value="PROTEIN_KINASE_TYR"/>
    <property type="match status" value="1"/>
</dbReference>
<dbReference type="Gene3D" id="2.60.40.10">
    <property type="entry name" value="Immunoglobulins"/>
    <property type="match status" value="2"/>
</dbReference>
<keyword evidence="16" id="KW-0325">Glycoprotein</keyword>
<evidence type="ECO:0000256" key="18">
    <source>
        <dbReference type="ARBA" id="ARBA00051243"/>
    </source>
</evidence>
<accession>A0A8F2EG64</accession>
<evidence type="ECO:0000256" key="5">
    <source>
        <dbReference type="ARBA" id="ARBA00022692"/>
    </source>
</evidence>
<evidence type="ECO:0000256" key="10">
    <source>
        <dbReference type="ARBA" id="ARBA00022840"/>
    </source>
</evidence>
<feature type="domain" description="Protein kinase" evidence="26">
    <location>
        <begin position="326"/>
        <end position="617"/>
    </location>
</feature>
<gene>
    <name evidence="28" type="primary">fgfr2</name>
</gene>
<evidence type="ECO:0000256" key="21">
    <source>
        <dbReference type="PIRSR" id="PIRSR000615-2"/>
    </source>
</evidence>
<evidence type="ECO:0000256" key="1">
    <source>
        <dbReference type="ARBA" id="ARBA00004167"/>
    </source>
</evidence>
<feature type="chain" id="PRO_5034936841" description="receptor protein-tyrosine kinase" evidence="25">
    <location>
        <begin position="20"/>
        <end position="717"/>
    </location>
</feature>
<keyword evidence="6 25" id="KW-0732">Signal</keyword>
<keyword evidence="9" id="KW-0418">Kinase</keyword>
<dbReference type="GO" id="GO:0004714">
    <property type="term" value="F:transmembrane receptor protein tyrosine kinase activity"/>
    <property type="evidence" value="ECO:0007669"/>
    <property type="project" value="UniProtKB-EC"/>
</dbReference>
<dbReference type="InterPro" id="IPR017441">
    <property type="entry name" value="Protein_kinase_ATP_BS"/>
</dbReference>
<dbReference type="InterPro" id="IPR003598">
    <property type="entry name" value="Ig_sub2"/>
</dbReference>
<dbReference type="PIRSF" id="PIRSF000615">
    <property type="entry name" value="TyrPK_CSF1-R"/>
    <property type="match status" value="1"/>
</dbReference>
<dbReference type="FunFam" id="3.30.200.20:FF:000593">
    <property type="entry name" value="Predicted protein"/>
    <property type="match status" value="1"/>
</dbReference>
<feature type="binding site" evidence="22">
    <location>
        <position position="500"/>
    </location>
    <ligand>
        <name>Mg(2+)</name>
        <dbReference type="ChEBI" id="CHEBI:18420"/>
    </ligand>
</feature>
<feature type="compositionally biased region" description="Low complexity" evidence="24">
    <location>
        <begin position="675"/>
        <end position="684"/>
    </location>
</feature>
<comment type="subcellular location">
    <subcellularLocation>
        <location evidence="1">Membrane</location>
        <topology evidence="1">Single-pass membrane protein</topology>
    </subcellularLocation>
</comment>
<evidence type="ECO:0000256" key="2">
    <source>
        <dbReference type="ARBA" id="ARBA00011902"/>
    </source>
</evidence>
<dbReference type="GO" id="GO:0046872">
    <property type="term" value="F:metal ion binding"/>
    <property type="evidence" value="ECO:0007669"/>
    <property type="project" value="UniProtKB-KW"/>
</dbReference>
<dbReference type="InterPro" id="IPR007110">
    <property type="entry name" value="Ig-like_dom"/>
</dbReference>
<dbReference type="Pfam" id="PF07679">
    <property type="entry name" value="I-set"/>
    <property type="match status" value="1"/>
</dbReference>
<evidence type="ECO:0000256" key="6">
    <source>
        <dbReference type="ARBA" id="ARBA00022729"/>
    </source>
</evidence>
<evidence type="ECO:0000256" key="15">
    <source>
        <dbReference type="ARBA" id="ARBA00023170"/>
    </source>
</evidence>
<dbReference type="SUPFAM" id="SSF56112">
    <property type="entry name" value="Protein kinase-like (PK-like)"/>
    <property type="match status" value="1"/>
</dbReference>
<evidence type="ECO:0000256" key="12">
    <source>
        <dbReference type="ARBA" id="ARBA00023136"/>
    </source>
</evidence>
<dbReference type="EMBL" id="MZ234759">
    <property type="protein sequence ID" value="QWT43347.1"/>
    <property type="molecule type" value="mRNA"/>
</dbReference>
<feature type="binding site" evidence="22">
    <location>
        <position position="487"/>
    </location>
    <ligand>
        <name>Mg(2+)</name>
        <dbReference type="ChEBI" id="CHEBI:18420"/>
    </ligand>
</feature>
<feature type="active site" description="Proton acceptor" evidence="20">
    <location>
        <position position="482"/>
    </location>
</feature>
<dbReference type="InterPro" id="IPR020635">
    <property type="entry name" value="Tyr_kinase_cat_dom"/>
</dbReference>
<dbReference type="InterPro" id="IPR013783">
    <property type="entry name" value="Ig-like_fold"/>
</dbReference>
<evidence type="ECO:0000256" key="11">
    <source>
        <dbReference type="ARBA" id="ARBA00022989"/>
    </source>
</evidence>
<evidence type="ECO:0000256" key="16">
    <source>
        <dbReference type="ARBA" id="ARBA00023180"/>
    </source>
</evidence>
<feature type="region of interest" description="Disordered" evidence="24">
    <location>
        <begin position="639"/>
        <end position="717"/>
    </location>
</feature>
<keyword evidence="11" id="KW-1133">Transmembrane helix</keyword>
<feature type="domain" description="Ig-like" evidence="27">
    <location>
        <begin position="144"/>
        <end position="240"/>
    </location>
</feature>
<dbReference type="PROSITE" id="PS50011">
    <property type="entry name" value="PROTEIN_KINASE_DOM"/>
    <property type="match status" value="1"/>
</dbReference>
<dbReference type="PROSITE" id="PS00107">
    <property type="entry name" value="PROTEIN_KINASE_ATP"/>
    <property type="match status" value="1"/>
</dbReference>
<keyword evidence="12" id="KW-0472">Membrane</keyword>
<keyword evidence="22" id="KW-0460">Magnesium</keyword>
<dbReference type="PANTHER" id="PTHR24416">
    <property type="entry name" value="TYROSINE-PROTEIN KINASE RECEPTOR"/>
    <property type="match status" value="1"/>
</dbReference>
<evidence type="ECO:0000256" key="20">
    <source>
        <dbReference type="PIRSR" id="PIRSR000615-1"/>
    </source>
</evidence>
<comment type="catalytic activity">
    <reaction evidence="18">
        <text>L-tyrosyl-[protein] + ATP = O-phospho-L-tyrosyl-[protein] + ADP + H(+)</text>
        <dbReference type="Rhea" id="RHEA:10596"/>
        <dbReference type="Rhea" id="RHEA-COMP:10136"/>
        <dbReference type="Rhea" id="RHEA-COMP:20101"/>
        <dbReference type="ChEBI" id="CHEBI:15378"/>
        <dbReference type="ChEBI" id="CHEBI:30616"/>
        <dbReference type="ChEBI" id="CHEBI:46858"/>
        <dbReference type="ChEBI" id="CHEBI:61978"/>
        <dbReference type="ChEBI" id="CHEBI:456216"/>
        <dbReference type="EC" id="2.7.10.1"/>
    </reaction>
</comment>
<dbReference type="InterPro" id="IPR036179">
    <property type="entry name" value="Ig-like_dom_sf"/>
</dbReference>
<evidence type="ECO:0000256" key="3">
    <source>
        <dbReference type="ARBA" id="ARBA00022553"/>
    </source>
</evidence>
<keyword evidence="13" id="KW-0829">Tyrosine-protein kinase</keyword>
<sequence length="717" mass="81530">MAKTFQILLLLIAVTIATSLPVRFRRHLFAKEGLSSSSTNGDGPPQWARKKPVKTLISKPTGHSVEFRCQSEGRPTPEIQWYKGDKLFTSRQLGTISQKRWLLRLDDVIVNDSGNYTCVVSNEYGSIKWTYELEVVAVPPKNPPLLYKKPENQTVTQGENSTLACQASSNLEPMIFWYKHVIMQKENETSEHVFELQRSGVNISQPHLYHIINATYEDAGKYSCFVYNNYGRKMADAWVTVVPPEPERVSIVHVPIHKTSLQTLVPVSLAMGIILTVVLIILCYCRGRCKKPLSPPRIMMQENIFYSGDKLNIPFDAKWEFPKERLELGDILGEGAFGKVVKAMATGGICSYQTNVTVAVKMLKEDATEYEVRNLLEEMQVMKTIGAHKNIVNLLGTCTQDGPRYLYLVVEYAAHGNLRDFLRTHRGQEYGYELPHQHMKTLPTPPSHLDMKPLTQKDLLSFCYQIARGMEYLTSKKIVHRDLAARNILVYDDLVLKIADFGLTRKVADQDYYRKMTNGRVPVKWMAPEALHDHKYSAKSDVWSYGVLLWEVYTLGGSPLATVPMEKLLDLLRAGYRMEKPPYASYEIHTVMLGCWRLNPKDRLPFAELVVQFDKFLSDCKDTGNYLLLDVIQDSMEDTIPSGLRTPRRSDSQYSSGGSTPPSEMSLHVDESVNESVLSEPSPLLEKEETDCEHESSDDENEQQPMNLRRGRSETRV</sequence>
<proteinExistence type="evidence at transcript level"/>
<dbReference type="PANTHER" id="PTHR24416:SF550">
    <property type="entry name" value="FIBROBLAST GROWTH FACTOR RECEPTOR HOMOLOG 1-RELATED"/>
    <property type="match status" value="1"/>
</dbReference>
<evidence type="ECO:0000256" key="14">
    <source>
        <dbReference type="ARBA" id="ARBA00023157"/>
    </source>
</evidence>